<dbReference type="PROSITE" id="PS00973">
    <property type="entry name" value="USP_2"/>
    <property type="match status" value="1"/>
</dbReference>
<dbReference type="SUPFAM" id="SSF54001">
    <property type="entry name" value="Cysteine proteinases"/>
    <property type="match status" value="1"/>
</dbReference>
<evidence type="ECO:0000313" key="5">
    <source>
        <dbReference type="Proteomes" id="UP000655225"/>
    </source>
</evidence>
<feature type="region of interest" description="Disordered" evidence="2">
    <location>
        <begin position="808"/>
        <end position="847"/>
    </location>
</feature>
<feature type="region of interest" description="Disordered" evidence="2">
    <location>
        <begin position="614"/>
        <end position="634"/>
    </location>
</feature>
<dbReference type="InterPro" id="IPR038765">
    <property type="entry name" value="Papain-like_cys_pep_sf"/>
</dbReference>
<feature type="compositionally biased region" description="Basic residues" evidence="2">
    <location>
        <begin position="812"/>
        <end position="825"/>
    </location>
</feature>
<dbReference type="GO" id="GO:0004843">
    <property type="term" value="F:cysteine-type deubiquitinase activity"/>
    <property type="evidence" value="ECO:0007669"/>
    <property type="project" value="InterPro"/>
</dbReference>
<dbReference type="OMA" id="RNDNVIT"/>
<dbReference type="Proteomes" id="UP000655225">
    <property type="component" value="Unassembled WGS sequence"/>
</dbReference>
<dbReference type="GO" id="GO:0016579">
    <property type="term" value="P:protein deubiquitination"/>
    <property type="evidence" value="ECO:0007669"/>
    <property type="project" value="InterPro"/>
</dbReference>
<dbReference type="GO" id="GO:0005829">
    <property type="term" value="C:cytosol"/>
    <property type="evidence" value="ECO:0007669"/>
    <property type="project" value="TreeGrafter"/>
</dbReference>
<feature type="domain" description="USP" evidence="3">
    <location>
        <begin position="119"/>
        <end position="423"/>
    </location>
</feature>
<reference evidence="4 5" key="1">
    <citation type="submission" date="2020-04" db="EMBL/GenBank/DDBJ databases">
        <title>Plant Genome Project.</title>
        <authorList>
            <person name="Zhang R.-G."/>
        </authorList>
    </citation>
    <scope>NUCLEOTIDE SEQUENCE [LARGE SCALE GENOMIC DNA]</scope>
    <source>
        <strain evidence="4">YNK0</strain>
        <tissue evidence="4">Leaf</tissue>
    </source>
</reference>
<dbReference type="FunFam" id="3.90.70.10:FF:000078">
    <property type="entry name" value="Ubiquitin carboxyl-terminal hydrolase 23"/>
    <property type="match status" value="1"/>
</dbReference>
<accession>A0A835DK86</accession>
<keyword evidence="5" id="KW-1185">Reference proteome</keyword>
<evidence type="ECO:0000313" key="4">
    <source>
        <dbReference type="EMBL" id="KAF8407253.1"/>
    </source>
</evidence>
<dbReference type="Gene3D" id="3.90.70.10">
    <property type="entry name" value="Cysteine proteinases"/>
    <property type="match status" value="1"/>
</dbReference>
<feature type="compositionally biased region" description="Basic and acidic residues" evidence="2">
    <location>
        <begin position="624"/>
        <end position="634"/>
    </location>
</feature>
<name>A0A835DK86_TETSI</name>
<dbReference type="PROSITE" id="PS00972">
    <property type="entry name" value="USP_1"/>
    <property type="match status" value="1"/>
</dbReference>
<evidence type="ECO:0000256" key="2">
    <source>
        <dbReference type="SAM" id="MobiDB-lite"/>
    </source>
</evidence>
<evidence type="ECO:0000256" key="1">
    <source>
        <dbReference type="ARBA" id="ARBA00009085"/>
    </source>
</evidence>
<gene>
    <name evidence="4" type="ORF">HHK36_006380</name>
</gene>
<dbReference type="CDD" id="cd02661">
    <property type="entry name" value="Peptidase_C19E"/>
    <property type="match status" value="1"/>
</dbReference>
<dbReference type="PANTHER" id="PTHR24006">
    <property type="entry name" value="UBIQUITIN CARBOXYL-TERMINAL HYDROLASE"/>
    <property type="match status" value="1"/>
</dbReference>
<comment type="similarity">
    <text evidence="1">Belongs to the peptidase C19 family.</text>
</comment>
<comment type="caution">
    <text evidence="4">The sequence shown here is derived from an EMBL/GenBank/DDBJ whole genome shotgun (WGS) entry which is preliminary data.</text>
</comment>
<dbReference type="PROSITE" id="PS50235">
    <property type="entry name" value="USP_3"/>
    <property type="match status" value="1"/>
</dbReference>
<dbReference type="Pfam" id="PF00443">
    <property type="entry name" value="UCH"/>
    <property type="match status" value="1"/>
</dbReference>
<feature type="compositionally biased region" description="Low complexity" evidence="2">
    <location>
        <begin position="836"/>
        <end position="846"/>
    </location>
</feature>
<dbReference type="InterPro" id="IPR028889">
    <property type="entry name" value="USP"/>
</dbReference>
<dbReference type="InterPro" id="IPR050164">
    <property type="entry name" value="Peptidase_C19"/>
</dbReference>
<evidence type="ECO:0000259" key="3">
    <source>
        <dbReference type="PROSITE" id="PS50235"/>
    </source>
</evidence>
<dbReference type="AlphaFoldDB" id="A0A835DK86"/>
<dbReference type="EMBL" id="JABCRI010000004">
    <property type="protein sequence ID" value="KAF8407253.1"/>
    <property type="molecule type" value="Genomic_DNA"/>
</dbReference>
<proteinExistence type="inferred from homology"/>
<sequence>MAESLIFTAQVQKPEDGFSVSVASSSNGSLYQRRIEFHPARKPFSSISNGGGDFHVETLNPSSDSQTPATSWVSSASTGKKSEGGDLLEYGLDPELSFGITVRRIFLKYGDDMNVLQGAGLENLGNTCFLNSVLQCLTYTEPFAAYLQSGKHQSSCHTAGFCAMCAIQKHVSRALQSTGRILAPKDLVSNLRCISRNFRNARQEDAHEYMVNLLESMHKCCLPSGVPSESPSAYEKSLVHRIFGGRLRSQVKCMQCLYCSNTFDPFLDLSLEIVKVDSLHKALTHFTTMEQLDGGERLYQCQRCKQKVKALKQLTVHKAPYVLSIHLKRFGSHVPGQKIDKKVQFGPTMNLKPFVSGSYDGDLKYTLYGVLVHAGWSTHSGHYYCFVRTSSGMWYSLDDNRVVQVSERTVLEQKAYMLFYVRDKRNFAPKKPVDVLRKENMVAYAIENKRCSASAQGPKETVQNGPIERILSTADCSATLTQRNSLGGGISKEPLLKEASAGGLVLAERSFPKKDSLLEPLVKAHLLKDPVKGPSALHSAHGQFVAEGLPPSTLSFNEASGTISYLENATGATTGAKTNPGNEGESCRKPRNLATHKLVTDKAVHENGVVLNERVLSKAPPSKDPSDKKSEKIDSIRLSKQSGIGNSQVISSILSNLSLQGQSDFYLKNFYSNFQNGGISNERCPSDTRGEKAGDIGLRSTATKSVEISSPPSMMNECVQKVALDHPQNRKRARSKKKLLTCRAASLHLGSNLLFRASLSLRKKKKHKRSKQRALELKGFTREDLGEDCISRGLGPSTSEKTRTVVLDSTHSHRQGVKSSPKKGNNRTAAKDVRDSNGGSSINSIDGDFRERIGHNSAVLAIIEPPQKSSSASSIANQWHAKEPDSSTYDKRGLVQNGLMSMLTRGLEEITVARWDGIELPPSQILGSSCAQSISIGYVPDEWEFLRLMNCLTYFCFWLIFDLHFEFSRDEEYDQGKRKKVRTSKNSFDGPNHFQEIATMKAQLKKTKMDQTSSGNRPFRI</sequence>
<dbReference type="InterPro" id="IPR001394">
    <property type="entry name" value="Peptidase_C19_UCH"/>
</dbReference>
<dbReference type="InterPro" id="IPR018200">
    <property type="entry name" value="USP_CS"/>
</dbReference>
<feature type="compositionally biased region" description="Polar residues" evidence="2">
    <location>
        <begin position="59"/>
        <end position="79"/>
    </location>
</feature>
<dbReference type="GO" id="GO:0005634">
    <property type="term" value="C:nucleus"/>
    <property type="evidence" value="ECO:0007669"/>
    <property type="project" value="TreeGrafter"/>
</dbReference>
<dbReference type="PANTHER" id="PTHR24006:SF663">
    <property type="entry name" value="UBIQUITIN CARBOXYL-TERMINAL HYDROLASE 23"/>
    <property type="match status" value="1"/>
</dbReference>
<feature type="region of interest" description="Disordered" evidence="2">
    <location>
        <begin position="55"/>
        <end position="82"/>
    </location>
</feature>
<protein>
    <recommendedName>
        <fullName evidence="3">USP domain-containing protein</fullName>
    </recommendedName>
</protein>
<dbReference type="OrthoDB" id="420187at2759"/>
<organism evidence="4 5">
    <name type="scientific">Tetracentron sinense</name>
    <name type="common">Spur-leaf</name>
    <dbReference type="NCBI Taxonomy" id="13715"/>
    <lineage>
        <taxon>Eukaryota</taxon>
        <taxon>Viridiplantae</taxon>
        <taxon>Streptophyta</taxon>
        <taxon>Embryophyta</taxon>
        <taxon>Tracheophyta</taxon>
        <taxon>Spermatophyta</taxon>
        <taxon>Magnoliopsida</taxon>
        <taxon>Trochodendrales</taxon>
        <taxon>Trochodendraceae</taxon>
        <taxon>Tetracentron</taxon>
    </lineage>
</organism>